<feature type="transmembrane region" description="Helical" evidence="3">
    <location>
        <begin position="43"/>
        <end position="62"/>
    </location>
</feature>
<name>A0A2S8S5V3_9RHOB</name>
<dbReference type="NCBIfam" id="TIGR02302">
    <property type="entry name" value="aProt_lowcomp"/>
    <property type="match status" value="1"/>
</dbReference>
<feature type="compositionally biased region" description="Gly residues" evidence="2">
    <location>
        <begin position="694"/>
        <end position="709"/>
    </location>
</feature>
<feature type="compositionally biased region" description="Basic and acidic residues" evidence="2">
    <location>
        <begin position="814"/>
        <end position="825"/>
    </location>
</feature>
<feature type="region of interest" description="Disordered" evidence="2">
    <location>
        <begin position="623"/>
        <end position="642"/>
    </location>
</feature>
<dbReference type="Pfam" id="PF13779">
    <property type="entry name" value="DUF4175"/>
    <property type="match status" value="1"/>
</dbReference>
<evidence type="ECO:0000313" key="4">
    <source>
        <dbReference type="EMBL" id="PQV56154.1"/>
    </source>
</evidence>
<gene>
    <name evidence="4" type="ORF">LX70_02418</name>
</gene>
<feature type="region of interest" description="Disordered" evidence="2">
    <location>
        <begin position="660"/>
        <end position="722"/>
    </location>
</feature>
<evidence type="ECO:0000256" key="1">
    <source>
        <dbReference type="SAM" id="Coils"/>
    </source>
</evidence>
<feature type="compositionally biased region" description="Gly residues" evidence="2">
    <location>
        <begin position="667"/>
        <end position="684"/>
    </location>
</feature>
<proteinExistence type="predicted"/>
<dbReference type="EMBL" id="PVEP01000005">
    <property type="protein sequence ID" value="PQV56154.1"/>
    <property type="molecule type" value="Genomic_DNA"/>
</dbReference>
<evidence type="ECO:0000256" key="2">
    <source>
        <dbReference type="SAM" id="MobiDB-lite"/>
    </source>
</evidence>
<feature type="transmembrane region" description="Helical" evidence="3">
    <location>
        <begin position="163"/>
        <end position="182"/>
    </location>
</feature>
<comment type="caution">
    <text evidence="4">The sequence shown here is derived from an EMBL/GenBank/DDBJ whole genome shotgun (WGS) entry which is preliminary data.</text>
</comment>
<dbReference type="InterPro" id="IPR012683">
    <property type="entry name" value="CHP02302_TM"/>
</dbReference>
<keyword evidence="5" id="KW-1185">Reference proteome</keyword>
<sequence length="882" mass="96169">MRGRYPRPMTDPNASPEETLRRLSWPVRLTRAGMLAERITRGFWPVWTLLFAVIAALAFGLHDWLPVEVLWIGSLAVLAVLVWSLVRGVRQFRWPTRAEALERLDASLPGRPIAALTDAQALGAGDAGSLAVWRAHIARMAERARAARPKMPDLRLATRDPFALRYAALTALVMAIGFGSLWRVADAPRVAMTGGTGGALAAGPSWEGWAEPPAYTGKPSVYLNAVEGDALTLPEGSRIILRLYGKPGDIAVTQDIADLPADTAPAPDPDTALQAVEFEAIRSGRLSITGPTPRDWQLTVLPDAPPTVKIDGAVMRDAEGAMSQPFSAADDYAVTTGRAVITLDMDKVDRRYGLTPAPEARDPLTYDLPLPITGSRAAFSETLVEDASKHAWSNLPVRMTFEVTDGRNQTGASYTVDLALPGRRFFDPVANAVVELRRDLLWTRDNGPRTSQLLHAMTHRPEGLLRNERAYLMLRVAMRRLDAALAQGPLSADLRDETADALWDIALLIEDGGLSSALERMQQAQERLSEAIRNGASPEEIQKLMDELRQATDDYIRKLAENMERKGADEPNQQADNSGQQITGDQLQQMMDEIQRLMEEGRMAEAQELLDQLSRMMQNLRVTEGQGGQGQQGPGDQAMNGLRDTLRGQQGLSDDTFRDLQRQFGNPEGGQGQQGQPGGDGQDGQPGDQQGQAGRDGGMSGDQGGGDQGQNGTRQRPGGSLADRQNALREMLRQQEGNLPGSPSAEGDAARQALNDAGRAMDGAEEALRRGDTAGAIERQADAIENLREGMRNLGQAMARNGEGTESDQGQTTREARRDTSRDPLGRSTGQSGRVGTDQAMLGGEDVYRRARNLLDEIRRRSADQTRPTVELDYLKRLLERF</sequence>
<feature type="coiled-coil region" evidence="1">
    <location>
        <begin position="514"/>
        <end position="561"/>
    </location>
</feature>
<feature type="transmembrane region" description="Helical" evidence="3">
    <location>
        <begin position="68"/>
        <end position="86"/>
    </location>
</feature>
<feature type="region of interest" description="Disordered" evidence="2">
    <location>
        <begin position="800"/>
        <end position="845"/>
    </location>
</feature>
<keyword evidence="3" id="KW-0812">Transmembrane</keyword>
<evidence type="ECO:0000256" key="3">
    <source>
        <dbReference type="SAM" id="Phobius"/>
    </source>
</evidence>
<keyword evidence="3" id="KW-1133">Transmembrane helix</keyword>
<evidence type="ECO:0000313" key="5">
    <source>
        <dbReference type="Proteomes" id="UP000238338"/>
    </source>
</evidence>
<dbReference type="Proteomes" id="UP000238338">
    <property type="component" value="Unassembled WGS sequence"/>
</dbReference>
<accession>A0A2S8S5V3</accession>
<keyword evidence="1" id="KW-0175">Coiled coil</keyword>
<reference evidence="4 5" key="1">
    <citation type="submission" date="2018-02" db="EMBL/GenBank/DDBJ databases">
        <title>Genomic Encyclopedia of Archaeal and Bacterial Type Strains, Phase II (KMG-II): from individual species to whole genera.</title>
        <authorList>
            <person name="Goeker M."/>
        </authorList>
    </citation>
    <scope>NUCLEOTIDE SEQUENCE [LARGE SCALE GENOMIC DNA]</scope>
    <source>
        <strain evidence="4 5">DSM 18921</strain>
    </source>
</reference>
<organism evidence="4 5">
    <name type="scientific">Albidovulum denitrificans</name>
    <dbReference type="NCBI Taxonomy" id="404881"/>
    <lineage>
        <taxon>Bacteria</taxon>
        <taxon>Pseudomonadati</taxon>
        <taxon>Pseudomonadota</taxon>
        <taxon>Alphaproteobacteria</taxon>
        <taxon>Rhodobacterales</taxon>
        <taxon>Paracoccaceae</taxon>
        <taxon>Albidovulum</taxon>
    </lineage>
</organism>
<protein>
    <submittedName>
        <fullName evidence="4">Uncharacterized protein (TIGR02302 family)</fullName>
    </submittedName>
</protein>
<dbReference type="AlphaFoldDB" id="A0A2S8S5V3"/>
<keyword evidence="3" id="KW-0472">Membrane</keyword>